<dbReference type="Proteomes" id="UP000198393">
    <property type="component" value="Unassembled WGS sequence"/>
</dbReference>
<dbReference type="Gene3D" id="2.40.128.130">
    <property type="entry name" value="Autotransporter beta-domain"/>
    <property type="match status" value="1"/>
</dbReference>
<evidence type="ECO:0000256" key="1">
    <source>
        <dbReference type="ARBA" id="ARBA00022729"/>
    </source>
</evidence>
<evidence type="ECO:0000313" key="5">
    <source>
        <dbReference type="Proteomes" id="UP000198393"/>
    </source>
</evidence>
<proteinExistence type="predicted"/>
<reference evidence="4 5" key="1">
    <citation type="submission" date="2017-06" db="EMBL/GenBank/DDBJ databases">
        <authorList>
            <person name="Kim H.J."/>
            <person name="Triplett B.A."/>
        </authorList>
    </citation>
    <scope>NUCLEOTIDE SEQUENCE [LARGE SCALE GENOMIC DNA]</scope>
    <source>
        <strain evidence="4 5">DSM 19307</strain>
    </source>
</reference>
<protein>
    <submittedName>
        <fullName evidence="4">Outer membrane protein beta-barrel domain-containing protein</fullName>
    </submittedName>
</protein>
<dbReference type="RefSeq" id="WP_089356961.1">
    <property type="nucleotide sequence ID" value="NZ_FZPD01000003.1"/>
</dbReference>
<dbReference type="EMBL" id="FZPD01000003">
    <property type="protein sequence ID" value="SNT07203.1"/>
    <property type="molecule type" value="Genomic_DNA"/>
</dbReference>
<organism evidence="4 5">
    <name type="scientific">Ekhidna lutea</name>
    <dbReference type="NCBI Taxonomy" id="447679"/>
    <lineage>
        <taxon>Bacteria</taxon>
        <taxon>Pseudomonadati</taxon>
        <taxon>Bacteroidota</taxon>
        <taxon>Cytophagia</taxon>
        <taxon>Cytophagales</taxon>
        <taxon>Reichenbachiellaceae</taxon>
        <taxon>Ekhidna</taxon>
    </lineage>
</organism>
<evidence type="ECO:0000256" key="2">
    <source>
        <dbReference type="SAM" id="SignalP"/>
    </source>
</evidence>
<dbReference type="SUPFAM" id="SSF103515">
    <property type="entry name" value="Autotransporter"/>
    <property type="match status" value="1"/>
</dbReference>
<evidence type="ECO:0000259" key="3">
    <source>
        <dbReference type="Pfam" id="PF13505"/>
    </source>
</evidence>
<name>A0A239JPE2_EKHLU</name>
<dbReference type="InterPro" id="IPR036709">
    <property type="entry name" value="Autotransporte_beta_dom_sf"/>
</dbReference>
<feature type="chain" id="PRO_5013099737" evidence="2">
    <location>
        <begin position="20"/>
        <end position="173"/>
    </location>
</feature>
<gene>
    <name evidence="4" type="ORF">SAMN05421640_2260</name>
</gene>
<dbReference type="AlphaFoldDB" id="A0A239JPE2"/>
<evidence type="ECO:0000313" key="4">
    <source>
        <dbReference type="EMBL" id="SNT07203.1"/>
    </source>
</evidence>
<dbReference type="OrthoDB" id="945117at2"/>
<sequence length="173" mass="18570">MKRLLLLTFLAGSFGLANAQTEEGGWLVGATSNLNFTSTKADGADNSSNHFGLNAGAGYFVIDNLAAGLNLGFNSFSEGDVSGNSFLIGPFARYYVNGVFFVGASFSSESGSSENEFTEFDYSRTIFGLEAGYPVWIVDNVAVEPALVYTSRKSDDFVNSNSFGLNVGFRLYF</sequence>
<dbReference type="InterPro" id="IPR027385">
    <property type="entry name" value="Beta-barrel_OMP"/>
</dbReference>
<keyword evidence="1 2" id="KW-0732">Signal</keyword>
<feature type="domain" description="Outer membrane protein beta-barrel" evidence="3">
    <location>
        <begin position="10"/>
        <end position="170"/>
    </location>
</feature>
<feature type="signal peptide" evidence="2">
    <location>
        <begin position="1"/>
        <end position="19"/>
    </location>
</feature>
<dbReference type="Pfam" id="PF13505">
    <property type="entry name" value="OMP_b-brl"/>
    <property type="match status" value="1"/>
</dbReference>
<keyword evidence="5" id="KW-1185">Reference proteome</keyword>
<accession>A0A239JPE2</accession>